<evidence type="ECO:0000313" key="2">
    <source>
        <dbReference type="EMBL" id="PJJ83726.1"/>
    </source>
</evidence>
<dbReference type="OrthoDB" id="1118734at2"/>
<sequence length="240" mass="27631">MKFKILLIIFFVNLTAIGAASAQTNELSGWAAWFHTQRFNKHWGMAFDGHLRSSHHVGYLKTVLLRPSINYYFGNKNIALGYAYIGANSRNGEIKTFRPENRLFEQFTIVQPAGSNAQITHRLRLEQRFLGETTTQQSVFSQRLRYFARGVIPLNTKQAPFTQGTYLALQNELFVNVQNKDKVNKHFLDQNRAFVGIGHRFSKMVDLEAGYLNQYIKQPTSYTINHVVQVTLYTRFGNSK</sequence>
<name>A0A2H9VSC1_9SPHI</name>
<dbReference type="RefSeq" id="WP_100339968.1">
    <property type="nucleotide sequence ID" value="NZ_PGFJ01000001.1"/>
</dbReference>
<protein>
    <submittedName>
        <fullName evidence="2">Uncharacterized protein DUF2490</fullName>
    </submittedName>
</protein>
<comment type="caution">
    <text evidence="2">The sequence shown here is derived from an EMBL/GenBank/DDBJ whole genome shotgun (WGS) entry which is preliminary data.</text>
</comment>
<reference evidence="2 3" key="1">
    <citation type="submission" date="2017-11" db="EMBL/GenBank/DDBJ databases">
        <title>Genomic Encyclopedia of Archaeal and Bacterial Type Strains, Phase II (KMG-II): From Individual Species to Whole Genera.</title>
        <authorList>
            <person name="Goeker M."/>
        </authorList>
    </citation>
    <scope>NUCLEOTIDE SEQUENCE [LARGE SCALE GENOMIC DNA]</scope>
    <source>
        <strain evidence="2 3">DSM 28175</strain>
    </source>
</reference>
<feature type="chain" id="PRO_5014156847" evidence="1">
    <location>
        <begin position="23"/>
        <end position="240"/>
    </location>
</feature>
<dbReference type="InterPro" id="IPR019619">
    <property type="entry name" value="DUF2490"/>
</dbReference>
<feature type="signal peptide" evidence="1">
    <location>
        <begin position="1"/>
        <end position="22"/>
    </location>
</feature>
<organism evidence="2 3">
    <name type="scientific">Mucilaginibacter auburnensis</name>
    <dbReference type="NCBI Taxonomy" id="1457233"/>
    <lineage>
        <taxon>Bacteria</taxon>
        <taxon>Pseudomonadati</taxon>
        <taxon>Bacteroidota</taxon>
        <taxon>Sphingobacteriia</taxon>
        <taxon>Sphingobacteriales</taxon>
        <taxon>Sphingobacteriaceae</taxon>
        <taxon>Mucilaginibacter</taxon>
    </lineage>
</organism>
<keyword evidence="1" id="KW-0732">Signal</keyword>
<proteinExistence type="predicted"/>
<dbReference type="AlphaFoldDB" id="A0A2H9VSC1"/>
<keyword evidence="3" id="KW-1185">Reference proteome</keyword>
<dbReference type="Pfam" id="PF10677">
    <property type="entry name" value="DUF2490"/>
    <property type="match status" value="1"/>
</dbReference>
<accession>A0A2H9VSC1</accession>
<evidence type="ECO:0000256" key="1">
    <source>
        <dbReference type="SAM" id="SignalP"/>
    </source>
</evidence>
<evidence type="ECO:0000313" key="3">
    <source>
        <dbReference type="Proteomes" id="UP000242687"/>
    </source>
</evidence>
<dbReference type="Proteomes" id="UP000242687">
    <property type="component" value="Unassembled WGS sequence"/>
</dbReference>
<gene>
    <name evidence="2" type="ORF">CLV57_0719</name>
</gene>
<dbReference type="EMBL" id="PGFJ01000001">
    <property type="protein sequence ID" value="PJJ83726.1"/>
    <property type="molecule type" value="Genomic_DNA"/>
</dbReference>